<dbReference type="InterPro" id="IPR027417">
    <property type="entry name" value="P-loop_NTPase"/>
</dbReference>
<evidence type="ECO:0000313" key="3">
    <source>
        <dbReference type="Proteomes" id="UP000799118"/>
    </source>
</evidence>
<organism evidence="2 3">
    <name type="scientific">Gymnopus androsaceus JB14</name>
    <dbReference type="NCBI Taxonomy" id="1447944"/>
    <lineage>
        <taxon>Eukaryota</taxon>
        <taxon>Fungi</taxon>
        <taxon>Dikarya</taxon>
        <taxon>Basidiomycota</taxon>
        <taxon>Agaricomycotina</taxon>
        <taxon>Agaricomycetes</taxon>
        <taxon>Agaricomycetidae</taxon>
        <taxon>Agaricales</taxon>
        <taxon>Marasmiineae</taxon>
        <taxon>Omphalotaceae</taxon>
        <taxon>Gymnopus</taxon>
    </lineage>
</organism>
<evidence type="ECO:0000313" key="2">
    <source>
        <dbReference type="EMBL" id="KAE9399433.1"/>
    </source>
</evidence>
<dbReference type="Proteomes" id="UP000799118">
    <property type="component" value="Unassembled WGS sequence"/>
</dbReference>
<proteinExistence type="predicted"/>
<dbReference type="InterPro" id="IPR006073">
    <property type="entry name" value="GTP-bd"/>
</dbReference>
<keyword evidence="3" id="KW-1185">Reference proteome</keyword>
<protein>
    <recommendedName>
        <fullName evidence="1">G domain-containing protein</fullName>
    </recommendedName>
</protein>
<dbReference type="EMBL" id="ML769470">
    <property type="protein sequence ID" value="KAE9399433.1"/>
    <property type="molecule type" value="Genomic_DNA"/>
</dbReference>
<evidence type="ECO:0000259" key="1">
    <source>
        <dbReference type="Pfam" id="PF01926"/>
    </source>
</evidence>
<feature type="domain" description="G" evidence="1">
    <location>
        <begin position="1"/>
        <end position="101"/>
    </location>
</feature>
<accession>A0A6A4HN46</accession>
<name>A0A6A4HN46_9AGAR</name>
<sequence>MGCTGSGKTTFINTFLDEKDQLLSGDDLESVTQEIADVEAVVGGKKVMLVDTPGFDDTFRPELTIATTIAEWLAKRYEGGAMINGIIYMRDIRKVRTTHSDIANRIMFEKLIGEENFANVRLVTSFWPPESNARETKLCEEREQKLMTKFWKDMAVRGSTAGRFNIYDD</sequence>
<reference evidence="2" key="1">
    <citation type="journal article" date="2019" name="Environ. Microbiol.">
        <title>Fungal ecological strategies reflected in gene transcription - a case study of two litter decomposers.</title>
        <authorList>
            <person name="Barbi F."/>
            <person name="Kohler A."/>
            <person name="Barry K."/>
            <person name="Baskaran P."/>
            <person name="Daum C."/>
            <person name="Fauchery L."/>
            <person name="Ihrmark K."/>
            <person name="Kuo A."/>
            <person name="LaButti K."/>
            <person name="Lipzen A."/>
            <person name="Morin E."/>
            <person name="Grigoriev I.V."/>
            <person name="Henrissat B."/>
            <person name="Lindahl B."/>
            <person name="Martin F."/>
        </authorList>
    </citation>
    <scope>NUCLEOTIDE SEQUENCE</scope>
    <source>
        <strain evidence="2">JB14</strain>
    </source>
</reference>
<dbReference type="Pfam" id="PF01926">
    <property type="entry name" value="MMR_HSR1"/>
    <property type="match status" value="1"/>
</dbReference>
<gene>
    <name evidence="2" type="ORF">BT96DRAFT_882183</name>
</gene>
<dbReference type="Gene3D" id="3.40.50.300">
    <property type="entry name" value="P-loop containing nucleotide triphosphate hydrolases"/>
    <property type="match status" value="1"/>
</dbReference>
<dbReference type="AlphaFoldDB" id="A0A6A4HN46"/>
<dbReference type="SUPFAM" id="SSF52540">
    <property type="entry name" value="P-loop containing nucleoside triphosphate hydrolases"/>
    <property type="match status" value="1"/>
</dbReference>
<dbReference type="GO" id="GO:0005525">
    <property type="term" value="F:GTP binding"/>
    <property type="evidence" value="ECO:0007669"/>
    <property type="project" value="InterPro"/>
</dbReference>
<dbReference type="OrthoDB" id="8954335at2759"/>
<dbReference type="CDD" id="cd00882">
    <property type="entry name" value="Ras_like_GTPase"/>
    <property type="match status" value="1"/>
</dbReference>